<keyword evidence="2 4" id="KW-0863">Zinc-finger</keyword>
<dbReference type="SMART" id="SM00064">
    <property type="entry name" value="FYVE"/>
    <property type="match status" value="2"/>
</dbReference>
<protein>
    <recommendedName>
        <fullName evidence="5">FYVE-type domain-containing protein</fullName>
    </recommendedName>
</protein>
<dbReference type="SUPFAM" id="SSF57903">
    <property type="entry name" value="FYVE/PHD zinc finger"/>
    <property type="match status" value="2"/>
</dbReference>
<feature type="domain" description="FYVE-type" evidence="5">
    <location>
        <begin position="41"/>
        <end position="111"/>
    </location>
</feature>
<evidence type="ECO:0000313" key="6">
    <source>
        <dbReference type="EMBL" id="EER33073.1"/>
    </source>
</evidence>
<dbReference type="Pfam" id="PF01363">
    <property type="entry name" value="FYVE"/>
    <property type="match status" value="2"/>
</dbReference>
<dbReference type="STRING" id="294747.C5MBQ6"/>
<evidence type="ECO:0000256" key="2">
    <source>
        <dbReference type="ARBA" id="ARBA00022771"/>
    </source>
</evidence>
<dbReference type="PANTHER" id="PTHR23164">
    <property type="entry name" value="EARLY ENDOSOME ANTIGEN 1"/>
    <property type="match status" value="1"/>
</dbReference>
<evidence type="ECO:0000256" key="3">
    <source>
        <dbReference type="ARBA" id="ARBA00022833"/>
    </source>
</evidence>
<dbReference type="CDD" id="cd15761">
    <property type="entry name" value="FYVE1_Vac1p_like"/>
    <property type="match status" value="1"/>
</dbReference>
<dbReference type="InterPro" id="IPR021565">
    <property type="entry name" value="Rbsn_Rab-bd"/>
</dbReference>
<dbReference type="KEGG" id="ctp:CTRG_03498"/>
<sequence>MNSTPPRKINRISFSDQGFSIGDSELNAPGSSIQRSHWKPQSSATKCKLCDKTLSVKNGIVNCRKCGDLFCNDHTHYKVRLRNPNKDEKIPQYDSSGVWCRCCETCYFDKQHVEINSIDLTQEFKLSRQSKVESEQLNRTKIQRNFIKLTNLLTEKSSVDNIVNWSPDSSNCSICFVKFNLFIRRHHCRLCGSVVCDDPEGIRKGCSMNVPLVRIVEKLPKLNYQRKPSEDEQIKFRCCVNCKNALLFDWKRDTDTYNPIFGIYDSMLLQKQQIERIIPQFEALVKDTKEPLKLRTKLVQCLKDLEDSLYQFRNQFYYKEGEILLVQSEYTAYDKLVTNIYQSMAVFLQDNLVKYKQIADTYKQNSPAPPTPPPPPRLTKKQIREMREQLMVMNEQKFLVEKLIKDYTKQRRFDELDTLISNKTELEETIKSLEEELGEFGF</sequence>
<dbReference type="GeneID" id="8298024"/>
<proteinExistence type="predicted"/>
<dbReference type="eggNOG" id="KOG1842">
    <property type="taxonomic scope" value="Eukaryota"/>
</dbReference>
<dbReference type="PANTHER" id="PTHR23164:SF30">
    <property type="entry name" value="EARLY ENDOSOME ANTIGEN 1"/>
    <property type="match status" value="1"/>
</dbReference>
<name>C5MBQ6_CANTT</name>
<dbReference type="GO" id="GO:0032266">
    <property type="term" value="F:phosphatidylinositol-3-phosphate binding"/>
    <property type="evidence" value="ECO:0007669"/>
    <property type="project" value="UniProtKB-ARBA"/>
</dbReference>
<keyword evidence="1" id="KW-0479">Metal-binding</keyword>
<evidence type="ECO:0000313" key="7">
    <source>
        <dbReference type="Proteomes" id="UP000002037"/>
    </source>
</evidence>
<evidence type="ECO:0000256" key="4">
    <source>
        <dbReference type="PROSITE-ProRule" id="PRU00091"/>
    </source>
</evidence>
<dbReference type="Pfam" id="PF11464">
    <property type="entry name" value="Rbsn"/>
    <property type="match status" value="1"/>
</dbReference>
<dbReference type="SUPFAM" id="SSF140125">
    <property type="entry name" value="Rabenosyn-5 Rab-binding domain-like"/>
    <property type="match status" value="1"/>
</dbReference>
<accession>C5MBQ6</accession>
<dbReference type="InterPro" id="IPR011011">
    <property type="entry name" value="Znf_FYVE_PHD"/>
</dbReference>
<dbReference type="RefSeq" id="XP_002549201.1">
    <property type="nucleotide sequence ID" value="XM_002549155.1"/>
</dbReference>
<dbReference type="InterPro" id="IPR017455">
    <property type="entry name" value="Znf_FYVE-rel"/>
</dbReference>
<dbReference type="VEuPathDB" id="FungiDB:CTRG_03498"/>
<keyword evidence="7" id="KW-1185">Reference proteome</keyword>
<dbReference type="PROSITE" id="PS50178">
    <property type="entry name" value="ZF_FYVE"/>
    <property type="match status" value="2"/>
</dbReference>
<organism evidence="6 7">
    <name type="scientific">Candida tropicalis (strain ATCC MYA-3404 / T1)</name>
    <name type="common">Yeast</name>
    <dbReference type="NCBI Taxonomy" id="294747"/>
    <lineage>
        <taxon>Eukaryota</taxon>
        <taxon>Fungi</taxon>
        <taxon>Dikarya</taxon>
        <taxon>Ascomycota</taxon>
        <taxon>Saccharomycotina</taxon>
        <taxon>Pichiomycetes</taxon>
        <taxon>Debaryomycetaceae</taxon>
        <taxon>Candida/Lodderomyces clade</taxon>
        <taxon>Candida</taxon>
    </lineage>
</organism>
<keyword evidence="3" id="KW-0862">Zinc</keyword>
<dbReference type="AlphaFoldDB" id="C5MBQ6"/>
<dbReference type="GO" id="GO:0008270">
    <property type="term" value="F:zinc ion binding"/>
    <property type="evidence" value="ECO:0007669"/>
    <property type="project" value="UniProtKB-KW"/>
</dbReference>
<dbReference type="EMBL" id="GG692398">
    <property type="protein sequence ID" value="EER33073.1"/>
    <property type="molecule type" value="Genomic_DNA"/>
</dbReference>
<evidence type="ECO:0000259" key="5">
    <source>
        <dbReference type="PROSITE" id="PS50178"/>
    </source>
</evidence>
<feature type="domain" description="FYVE-type" evidence="5">
    <location>
        <begin position="166"/>
        <end position="247"/>
    </location>
</feature>
<dbReference type="CDD" id="cd15737">
    <property type="entry name" value="FYVE2_Vac1p_like"/>
    <property type="match status" value="1"/>
</dbReference>
<reference evidence="6 7" key="1">
    <citation type="journal article" date="2009" name="Nature">
        <title>Evolution of pathogenicity and sexual reproduction in eight Candida genomes.</title>
        <authorList>
            <person name="Butler G."/>
            <person name="Rasmussen M.D."/>
            <person name="Lin M.F."/>
            <person name="Santos M.A."/>
            <person name="Sakthikumar S."/>
            <person name="Munro C.A."/>
            <person name="Rheinbay E."/>
            <person name="Grabherr M."/>
            <person name="Forche A."/>
            <person name="Reedy J.L."/>
            <person name="Agrafioti I."/>
            <person name="Arnaud M.B."/>
            <person name="Bates S."/>
            <person name="Brown A.J."/>
            <person name="Brunke S."/>
            <person name="Costanzo M.C."/>
            <person name="Fitzpatrick D.A."/>
            <person name="de Groot P.W."/>
            <person name="Harris D."/>
            <person name="Hoyer L.L."/>
            <person name="Hube B."/>
            <person name="Klis F.M."/>
            <person name="Kodira C."/>
            <person name="Lennard N."/>
            <person name="Logue M.E."/>
            <person name="Martin R."/>
            <person name="Neiman A.M."/>
            <person name="Nikolaou E."/>
            <person name="Quail M.A."/>
            <person name="Quinn J."/>
            <person name="Santos M.C."/>
            <person name="Schmitzberger F.F."/>
            <person name="Sherlock G."/>
            <person name="Shah P."/>
            <person name="Silverstein K.A."/>
            <person name="Skrzypek M.S."/>
            <person name="Soll D."/>
            <person name="Staggs R."/>
            <person name="Stansfield I."/>
            <person name="Stumpf M.P."/>
            <person name="Sudbery P.E."/>
            <person name="Srikantha T."/>
            <person name="Zeng Q."/>
            <person name="Berman J."/>
            <person name="Berriman M."/>
            <person name="Heitman J."/>
            <person name="Gow N.A."/>
            <person name="Lorenz M.C."/>
            <person name="Birren B.W."/>
            <person name="Kellis M."/>
            <person name="Cuomo C.A."/>
        </authorList>
    </citation>
    <scope>NUCLEOTIDE SEQUENCE [LARGE SCALE GENOMIC DNA]</scope>
    <source>
        <strain evidence="7">ATCC MYA-3404 / T1</strain>
    </source>
</reference>
<gene>
    <name evidence="6" type="ORF">CTRG_03498</name>
</gene>
<dbReference type="Proteomes" id="UP000002037">
    <property type="component" value="Unassembled WGS sequence"/>
</dbReference>
<dbReference type="InterPro" id="IPR000306">
    <property type="entry name" value="Znf_FYVE"/>
</dbReference>
<dbReference type="Gene3D" id="3.30.40.10">
    <property type="entry name" value="Zinc/RING finger domain, C3HC4 (zinc finger)"/>
    <property type="match status" value="2"/>
</dbReference>
<evidence type="ECO:0000256" key="1">
    <source>
        <dbReference type="ARBA" id="ARBA00022723"/>
    </source>
</evidence>
<dbReference type="HOGENOM" id="CLU_026440_0_0_1"/>
<dbReference type="OrthoDB" id="166134at2759"/>
<dbReference type="InterPro" id="IPR013083">
    <property type="entry name" value="Znf_RING/FYVE/PHD"/>
</dbReference>
<dbReference type="InterPro" id="IPR036531">
    <property type="entry name" value="Rbsn_Rab-bd_sf"/>
</dbReference>